<keyword evidence="4" id="KW-1185">Reference proteome</keyword>
<sequence length="710" mass="72038">MAQDRPPAEQGYSTGATGRPPFGTEPQQPWQSGEYGQQWQESIPAPRAPEPYPGAYQQPGAGLDGGYAAGYGSGGHQAGGYDPNGYGGTSYPQAPFGQGPSAQDSFGQSLYAEQPYTEQPYGGSPYGAQQPHAEQQYGQTFHGTGTAYEPGHGGFEEQSPYGQYAPYTVQQGGSDQQLYAPPGAEHSQDGYVPFFGESVALAGESVAADATQAAPAFTPEPATDADPDPDAGPGRPFRVGRPTARPGGTESAAGESPRPSLVDKARAAAGAVVSADHAPGRRTLVIRAGAGVAALAVLVAAGLMVSGGSGGDQAAAGGSAEKGFTVAHAKVWSAEPAAAQPGADDTLIGGWLLDAAVVRAESGGVHAYDLAAGKPTWSVEAPAAGAVPCGLSPSVNAAGLGAALFRPQADPNSPCTLVVAVDTRTGKTVWTKTLSDAKEKYAARIGVTEDKVIAIGDDKAVAWQSADGADIWQYTGQGKFCTLAGGVGAKTVVLHSSCADSTPVDQAVSLNTADGKVGWWRGLNNQPRTVSVLSAEPAVVATTGAAVSDDRIFAWGPAGDPATEIPVVADDTRIDVVHGSFSATPGMYFQDRTMAVTLTPVAGGPVTVAAYDLSTGKQLWKAPTAEKGKVRAVGLDNGALLLAADERLGQPARLSRFALADGTETVGGNFPQGTGSLLIAGRVLIGGGKVIAVPEHSANFGVAAAYQAKG</sequence>
<feature type="compositionally biased region" description="Polar residues" evidence="1">
    <location>
        <begin position="25"/>
        <end position="41"/>
    </location>
</feature>
<feature type="compositionally biased region" description="Gly residues" evidence="1">
    <location>
        <begin position="62"/>
        <end position="78"/>
    </location>
</feature>
<dbReference type="InterPro" id="IPR011047">
    <property type="entry name" value="Quinoprotein_ADH-like_sf"/>
</dbReference>
<protein>
    <submittedName>
        <fullName evidence="3">PQQ-binding-like beta-propeller repeat protein</fullName>
    </submittedName>
</protein>
<dbReference type="PANTHER" id="PTHR34512:SF30">
    <property type="entry name" value="OUTER MEMBRANE PROTEIN ASSEMBLY FACTOR BAMB"/>
    <property type="match status" value="1"/>
</dbReference>
<feature type="compositionally biased region" description="Polar residues" evidence="1">
    <location>
        <begin position="132"/>
        <end position="143"/>
    </location>
</feature>
<gene>
    <name evidence="3" type="ORF">OG469_12495</name>
</gene>
<dbReference type="SUPFAM" id="SSF50998">
    <property type="entry name" value="Quinoprotein alcohol dehydrogenase-like"/>
    <property type="match status" value="1"/>
</dbReference>
<dbReference type="RefSeq" id="WP_329499082.1">
    <property type="nucleotide sequence ID" value="NZ_CP108460.1"/>
</dbReference>
<feature type="region of interest" description="Disordered" evidence="1">
    <location>
        <begin position="1"/>
        <end position="191"/>
    </location>
</feature>
<proteinExistence type="predicted"/>
<reference evidence="3 4" key="1">
    <citation type="submission" date="2022-10" db="EMBL/GenBank/DDBJ databases">
        <title>The complete genomes of actinobacterial strains from the NBC collection.</title>
        <authorList>
            <person name="Joergensen T.S."/>
            <person name="Alvarez Arevalo M."/>
            <person name="Sterndorff E.B."/>
            <person name="Faurdal D."/>
            <person name="Vuksanovic O."/>
            <person name="Mourched A.-S."/>
            <person name="Charusanti P."/>
            <person name="Shaw S."/>
            <person name="Blin K."/>
            <person name="Weber T."/>
        </authorList>
    </citation>
    <scope>NUCLEOTIDE SEQUENCE [LARGE SCALE GENOMIC DNA]</scope>
    <source>
        <strain evidence="3 4">NBC_01247</strain>
    </source>
</reference>
<dbReference type="InterPro" id="IPR002372">
    <property type="entry name" value="PQQ_rpt_dom"/>
</dbReference>
<evidence type="ECO:0000256" key="1">
    <source>
        <dbReference type="SAM" id="MobiDB-lite"/>
    </source>
</evidence>
<feature type="compositionally biased region" description="Polar residues" evidence="1">
    <location>
        <begin position="168"/>
        <end position="177"/>
    </location>
</feature>
<feature type="region of interest" description="Disordered" evidence="1">
    <location>
        <begin position="217"/>
        <end position="263"/>
    </location>
</feature>
<dbReference type="EMBL" id="CP108482">
    <property type="protein sequence ID" value="WUS56267.1"/>
    <property type="molecule type" value="Genomic_DNA"/>
</dbReference>
<dbReference type="Gene3D" id="2.130.10.10">
    <property type="entry name" value="YVTN repeat-like/Quinoprotein amine dehydrogenase"/>
    <property type="match status" value="1"/>
</dbReference>
<dbReference type="PANTHER" id="PTHR34512">
    <property type="entry name" value="CELL SURFACE PROTEIN"/>
    <property type="match status" value="1"/>
</dbReference>
<name>A0ABZ1W5Z2_9ACTN</name>
<dbReference type="Proteomes" id="UP001432014">
    <property type="component" value="Chromosome"/>
</dbReference>
<feature type="domain" description="Pyrrolo-quinoline quinone repeat" evidence="2">
    <location>
        <begin position="418"/>
        <end position="663"/>
    </location>
</feature>
<evidence type="ECO:0000313" key="3">
    <source>
        <dbReference type="EMBL" id="WUS56267.1"/>
    </source>
</evidence>
<dbReference type="InterPro" id="IPR015943">
    <property type="entry name" value="WD40/YVTN_repeat-like_dom_sf"/>
</dbReference>
<evidence type="ECO:0000259" key="2">
    <source>
        <dbReference type="Pfam" id="PF13360"/>
    </source>
</evidence>
<dbReference type="Pfam" id="PF13360">
    <property type="entry name" value="PQQ_2"/>
    <property type="match status" value="1"/>
</dbReference>
<accession>A0ABZ1W5Z2</accession>
<organism evidence="3 4">
    <name type="scientific">Kitasatospora herbaricolor</name>
    <dbReference type="NCBI Taxonomy" id="68217"/>
    <lineage>
        <taxon>Bacteria</taxon>
        <taxon>Bacillati</taxon>
        <taxon>Actinomycetota</taxon>
        <taxon>Actinomycetes</taxon>
        <taxon>Kitasatosporales</taxon>
        <taxon>Streptomycetaceae</taxon>
        <taxon>Kitasatospora</taxon>
    </lineage>
</organism>
<evidence type="ECO:0000313" key="4">
    <source>
        <dbReference type="Proteomes" id="UP001432014"/>
    </source>
</evidence>